<evidence type="ECO:0008006" key="4">
    <source>
        <dbReference type="Google" id="ProtNLM"/>
    </source>
</evidence>
<dbReference type="EMBL" id="JACGWT010000003">
    <property type="protein sequence ID" value="MBA8794675.1"/>
    <property type="molecule type" value="Genomic_DNA"/>
</dbReference>
<reference evidence="2 3" key="1">
    <citation type="submission" date="2020-07" db="EMBL/GenBank/DDBJ databases">
        <title>Sequencing the genomes of 1000 actinobacteria strains.</title>
        <authorList>
            <person name="Klenk H.-P."/>
        </authorList>
    </citation>
    <scope>NUCLEOTIDE SEQUENCE [LARGE SCALE GENOMIC DNA]</scope>
    <source>
        <strain evidence="2 3">DSM 100723</strain>
    </source>
</reference>
<keyword evidence="3" id="KW-1185">Reference proteome</keyword>
<dbReference type="Proteomes" id="UP000523079">
    <property type="component" value="Unassembled WGS sequence"/>
</dbReference>
<dbReference type="RefSeq" id="WP_182560216.1">
    <property type="nucleotide sequence ID" value="NZ_JACGWT010000003.1"/>
</dbReference>
<organism evidence="2 3">
    <name type="scientific">Microlunatus kandeliicorticis</name>
    <dbReference type="NCBI Taxonomy" id="1759536"/>
    <lineage>
        <taxon>Bacteria</taxon>
        <taxon>Bacillati</taxon>
        <taxon>Actinomycetota</taxon>
        <taxon>Actinomycetes</taxon>
        <taxon>Propionibacteriales</taxon>
        <taxon>Propionibacteriaceae</taxon>
        <taxon>Microlunatus</taxon>
    </lineage>
</organism>
<dbReference type="GO" id="GO:0006974">
    <property type="term" value="P:DNA damage response"/>
    <property type="evidence" value="ECO:0007669"/>
    <property type="project" value="TreeGrafter"/>
</dbReference>
<evidence type="ECO:0000256" key="1">
    <source>
        <dbReference type="SAM" id="MobiDB-lite"/>
    </source>
</evidence>
<feature type="region of interest" description="Disordered" evidence="1">
    <location>
        <begin position="218"/>
        <end position="261"/>
    </location>
</feature>
<protein>
    <recommendedName>
        <fullName evidence="4">SIMPL domain-containing protein</fullName>
    </recommendedName>
</protein>
<name>A0A7W3IT09_9ACTN</name>
<dbReference type="AlphaFoldDB" id="A0A7W3IT09"/>
<evidence type="ECO:0000313" key="3">
    <source>
        <dbReference type="Proteomes" id="UP000523079"/>
    </source>
</evidence>
<sequence length="261" mass="27770">MTEVPIPTAGPVVEVRGEATLRGMPDLATLTVTIRADGRRPDEVTDLLARRSARLRTELDRFSGAIESTASTGLQVGPTFERGSVLRPRGYQGSVTSTVVVHDFAQLGALVVALGEVEQSAVTGPAWSLRRENPMYRSARLAAVEDARQRADDYADAFGSLVVGLLGVSDLEPAPPVWRAQAAFARGLPDEQPPLELEPEEQEVTGRVTVRFRISDPDLGAVLPADNPTTVEDLFPGPISPVSPLRPGDGGPPPDDGVPAR</sequence>
<comment type="caution">
    <text evidence="2">The sequence shown here is derived from an EMBL/GenBank/DDBJ whole genome shotgun (WGS) entry which is preliminary data.</text>
</comment>
<feature type="compositionally biased region" description="Pro residues" evidence="1">
    <location>
        <begin position="250"/>
        <end position="261"/>
    </location>
</feature>
<dbReference type="Gene3D" id="3.30.70.2970">
    <property type="entry name" value="Protein of unknown function (DUF541), domain 2"/>
    <property type="match status" value="1"/>
</dbReference>
<accession>A0A7W3IT09</accession>
<gene>
    <name evidence="2" type="ORF">FHX74_002294</name>
</gene>
<evidence type="ECO:0000313" key="2">
    <source>
        <dbReference type="EMBL" id="MBA8794675.1"/>
    </source>
</evidence>
<dbReference type="PANTHER" id="PTHR34387">
    <property type="entry name" value="SLR1258 PROTEIN"/>
    <property type="match status" value="1"/>
</dbReference>
<dbReference type="PANTHER" id="PTHR34387:SF1">
    <property type="entry name" value="PERIPLASMIC IMMUNOGENIC PROTEIN"/>
    <property type="match status" value="1"/>
</dbReference>
<proteinExistence type="predicted"/>
<dbReference type="InterPro" id="IPR052022">
    <property type="entry name" value="26kDa_periplasmic_antigen"/>
</dbReference>
<dbReference type="Pfam" id="PF04402">
    <property type="entry name" value="SIMPL"/>
    <property type="match status" value="1"/>
</dbReference>
<dbReference type="Gene3D" id="3.30.110.170">
    <property type="entry name" value="Protein of unknown function (DUF541), domain 1"/>
    <property type="match status" value="1"/>
</dbReference>
<dbReference type="InterPro" id="IPR007497">
    <property type="entry name" value="SIMPL/DUF541"/>
</dbReference>